<dbReference type="Pfam" id="PF02449">
    <property type="entry name" value="Glyco_hydro_42"/>
    <property type="match status" value="1"/>
</dbReference>
<dbReference type="RefSeq" id="WP_281093068.1">
    <property type="nucleotide sequence ID" value="NZ_JARYZI010000002.1"/>
</dbReference>
<keyword evidence="7 8" id="KW-0326">Glycosidase</keyword>
<proteinExistence type="inferred from homology"/>
<dbReference type="Proteomes" id="UP001158045">
    <property type="component" value="Unassembled WGS sequence"/>
</dbReference>
<dbReference type="EC" id="3.2.1.23" evidence="3 8"/>
<dbReference type="CDD" id="cd03143">
    <property type="entry name" value="A4_beta-galactosidase_middle_domain"/>
    <property type="match status" value="1"/>
</dbReference>
<keyword evidence="5 8" id="KW-0378">Hydrolase</keyword>
<comment type="similarity">
    <text evidence="2 8">Belongs to the glycosyl hydrolase 42 family.</text>
</comment>
<sequence length="639" mass="73701">MILGVDYYPEHWSEDMLEEDIDRICKLGANTVRIGEFAWHLMEKNEGEFDFSYFDKVIVALKKKNLKVIFGTPTATFPAWVAKKYSGIIAENESGNPHAFGGRRLYCYNSEKYRELTVKIVTQLLSHYEKEEAIIAWQIDNELGHEGSDQCYCPNCEKGFHMFLKKKYQDVDDLNKAYGTIFWGQTYNAFDEVPVPKPTITSHNPSLLLDWARFRSASINDYAKLQIDIVNKFKRDEQKVIHNLFGGFFDRAYDQNVLADHLDVVAYDNYPVWGGLEKPLQPAHIAMTLDYIRGLKKSNFWIVEELMGAQGHTVIGYLPRPNQAKLWSHQAMARGCEALLYFRWRGMTKGAEQFCQGILDSDNLENEKYREVEAFFEDMKRDEAHYQTPIKADVAVLYDYDNRWSWSAQPQSHAFDFTEEFVKLYKGFYSLNVMTDVISVNKDFDDYKIIVLPAMQIVDESLRLKVEAFVKKGGIAIFGYRSGIKDKENNLYFGENALQKMCGITIEKYESLGKNQVVFIETGHGEKGEITVWRDMIKTTSARVLFSYTDKFYSEYAAVVEKVIEKGSIYYLGGSLDDNTMKMLASKACQKQEIEVLELTEGLELVSRSSAKILLNHTEAVLKYREIEIAPYEVKLIEI</sequence>
<dbReference type="Pfam" id="PF08532">
    <property type="entry name" value="Glyco_hydro_42M"/>
    <property type="match status" value="1"/>
</dbReference>
<comment type="caution">
    <text evidence="11">The sequence shown here is derived from an EMBL/GenBank/DDBJ whole genome shotgun (WGS) entry which is preliminary data.</text>
</comment>
<evidence type="ECO:0000256" key="6">
    <source>
        <dbReference type="ARBA" id="ARBA00022833"/>
    </source>
</evidence>
<evidence type="ECO:0000313" key="11">
    <source>
        <dbReference type="EMBL" id="MDH8677256.1"/>
    </source>
</evidence>
<evidence type="ECO:0000256" key="2">
    <source>
        <dbReference type="ARBA" id="ARBA00005940"/>
    </source>
</evidence>
<keyword evidence="6" id="KW-0862">Zinc</keyword>
<comment type="catalytic activity">
    <reaction evidence="1 8">
        <text>Hydrolysis of terminal non-reducing beta-D-galactose residues in beta-D-galactosides.</text>
        <dbReference type="EC" id="3.2.1.23"/>
    </reaction>
</comment>
<dbReference type="PIRSF" id="PIRSF001084">
    <property type="entry name" value="B-galactosidase"/>
    <property type="match status" value="1"/>
</dbReference>
<dbReference type="InterPro" id="IPR029062">
    <property type="entry name" value="Class_I_gatase-like"/>
</dbReference>
<evidence type="ECO:0000259" key="9">
    <source>
        <dbReference type="Pfam" id="PF02449"/>
    </source>
</evidence>
<dbReference type="InterPro" id="IPR013738">
    <property type="entry name" value="Beta_galactosidase_Trimer"/>
</dbReference>
<dbReference type="SUPFAM" id="SSF51445">
    <property type="entry name" value="(Trans)glycosidases"/>
    <property type="match status" value="1"/>
</dbReference>
<evidence type="ECO:0000256" key="8">
    <source>
        <dbReference type="PIRNR" id="PIRNR001084"/>
    </source>
</evidence>
<dbReference type="SUPFAM" id="SSF52317">
    <property type="entry name" value="Class I glutamine amidotransferase-like"/>
    <property type="match status" value="1"/>
</dbReference>
<name>A0ABT6NA08_9FIRM</name>
<dbReference type="PANTHER" id="PTHR36447:SF2">
    <property type="entry name" value="BETA-GALACTOSIDASE YESZ"/>
    <property type="match status" value="1"/>
</dbReference>
<dbReference type="PANTHER" id="PTHR36447">
    <property type="entry name" value="BETA-GALACTOSIDASE GANA"/>
    <property type="match status" value="1"/>
</dbReference>
<evidence type="ECO:0000256" key="3">
    <source>
        <dbReference type="ARBA" id="ARBA00012756"/>
    </source>
</evidence>
<gene>
    <name evidence="11" type="ORF">QE109_03800</name>
</gene>
<evidence type="ECO:0000313" key="12">
    <source>
        <dbReference type="Proteomes" id="UP001158045"/>
    </source>
</evidence>
<keyword evidence="4" id="KW-0479">Metal-binding</keyword>
<dbReference type="InterPro" id="IPR013529">
    <property type="entry name" value="Glyco_hydro_42_N"/>
</dbReference>
<reference evidence="11 12" key="1">
    <citation type="submission" date="2023-04" db="EMBL/GenBank/DDBJ databases">
        <title>Fusibacter bizertensis strain WBS, isolated from littoral bottom sediments of the Arctic seas - biochemical and genomic analysis.</title>
        <authorList>
            <person name="Brioukhanov A.L."/>
        </authorList>
    </citation>
    <scope>NUCLEOTIDE SEQUENCE [LARGE SCALE GENOMIC DNA]</scope>
    <source>
        <strain evidence="11 12">WBS</strain>
    </source>
</reference>
<dbReference type="Gene3D" id="3.20.20.80">
    <property type="entry name" value="Glycosidases"/>
    <property type="match status" value="1"/>
</dbReference>
<dbReference type="EMBL" id="JARYZI010000002">
    <property type="protein sequence ID" value="MDH8677256.1"/>
    <property type="molecule type" value="Genomic_DNA"/>
</dbReference>
<evidence type="ECO:0000256" key="1">
    <source>
        <dbReference type="ARBA" id="ARBA00001412"/>
    </source>
</evidence>
<dbReference type="Gene3D" id="3.40.50.880">
    <property type="match status" value="1"/>
</dbReference>
<evidence type="ECO:0000256" key="4">
    <source>
        <dbReference type="ARBA" id="ARBA00022723"/>
    </source>
</evidence>
<evidence type="ECO:0000256" key="5">
    <source>
        <dbReference type="ARBA" id="ARBA00022801"/>
    </source>
</evidence>
<evidence type="ECO:0000256" key="7">
    <source>
        <dbReference type="ARBA" id="ARBA00023295"/>
    </source>
</evidence>
<organism evidence="11 12">
    <name type="scientific">Fusibacter bizertensis</name>
    <dbReference type="NCBI Taxonomy" id="1488331"/>
    <lineage>
        <taxon>Bacteria</taxon>
        <taxon>Bacillati</taxon>
        <taxon>Bacillota</taxon>
        <taxon>Clostridia</taxon>
        <taxon>Eubacteriales</taxon>
        <taxon>Eubacteriales Family XII. Incertae Sedis</taxon>
        <taxon>Fusibacter</taxon>
    </lineage>
</organism>
<dbReference type="InterPro" id="IPR017853">
    <property type="entry name" value="GH"/>
</dbReference>
<accession>A0ABT6NA08</accession>
<protein>
    <recommendedName>
        <fullName evidence="3 8">Beta-galactosidase</fullName>
        <shortName evidence="8">Beta-gal</shortName>
        <ecNumber evidence="3 8">3.2.1.23</ecNumber>
    </recommendedName>
</protein>
<keyword evidence="12" id="KW-1185">Reference proteome</keyword>
<dbReference type="InterPro" id="IPR003476">
    <property type="entry name" value="Glyco_hydro_42"/>
</dbReference>
<feature type="domain" description="Glycoside hydrolase family 42 N-terminal" evidence="9">
    <location>
        <begin position="6"/>
        <end position="380"/>
    </location>
</feature>
<evidence type="ECO:0000259" key="10">
    <source>
        <dbReference type="Pfam" id="PF08532"/>
    </source>
</evidence>
<feature type="domain" description="Beta-galactosidase trimerisation" evidence="10">
    <location>
        <begin position="392"/>
        <end position="594"/>
    </location>
</feature>